<dbReference type="PANTHER" id="PTHR16505:SF8">
    <property type="entry name" value="PROTEIN LZIC"/>
    <property type="match status" value="1"/>
</dbReference>
<protein>
    <submittedName>
        <fullName evidence="1">Uncharacterized protein</fullName>
    </submittedName>
</protein>
<keyword evidence="2" id="KW-1185">Reference proteome</keyword>
<gene>
    <name evidence="1" type="ORF">PPRIM_AZ9-3.1.T0050263</name>
</gene>
<evidence type="ECO:0000313" key="1">
    <source>
        <dbReference type="EMBL" id="CAD8043610.1"/>
    </source>
</evidence>
<dbReference type="Proteomes" id="UP000688137">
    <property type="component" value="Unassembled WGS sequence"/>
</dbReference>
<name>A0A8S1JSL7_PARPR</name>
<dbReference type="PANTHER" id="PTHR16505">
    <property type="entry name" value="PROTEIN LZIC"/>
    <property type="match status" value="1"/>
</dbReference>
<organism evidence="1 2">
    <name type="scientific">Paramecium primaurelia</name>
    <dbReference type="NCBI Taxonomy" id="5886"/>
    <lineage>
        <taxon>Eukaryota</taxon>
        <taxon>Sar</taxon>
        <taxon>Alveolata</taxon>
        <taxon>Ciliophora</taxon>
        <taxon>Intramacronucleata</taxon>
        <taxon>Oligohymenophorea</taxon>
        <taxon>Peniculida</taxon>
        <taxon>Parameciidae</taxon>
        <taxon>Paramecium</taxon>
    </lineage>
</organism>
<reference evidence="1" key="1">
    <citation type="submission" date="2021-01" db="EMBL/GenBank/DDBJ databases">
        <authorList>
            <consortium name="Genoscope - CEA"/>
            <person name="William W."/>
        </authorList>
    </citation>
    <scope>NUCLEOTIDE SEQUENCE</scope>
</reference>
<proteinExistence type="predicted"/>
<evidence type="ECO:0000313" key="2">
    <source>
        <dbReference type="Proteomes" id="UP000688137"/>
    </source>
</evidence>
<accession>A0A8S1JSL7</accession>
<comment type="caution">
    <text evidence="1">The sequence shown here is derived from an EMBL/GenBank/DDBJ whole genome shotgun (WGS) entry which is preliminary data.</text>
</comment>
<dbReference type="AlphaFoldDB" id="A0A8S1JSL7"/>
<sequence length="181" mass="21175">MDKKILENIEQQLKRLLEQLKDLEEYKNELDPEEYKQMKNDTLQELEIFQTKLQEIEQGDLTLKNAIQQQQEQLRAAIKNSFNAEEIKHLMSSSQGTQIREKIKKLDQDHTLQRITQAQYVKETLNCLNQLQDIGIPFTQQEINFINSNTGKDNFVIKQDNVQGKTLLKSAEQQLAANNMK</sequence>
<dbReference type="InterPro" id="IPR040065">
    <property type="entry name" value="LZIC"/>
</dbReference>
<dbReference type="EMBL" id="CAJJDM010000002">
    <property type="protein sequence ID" value="CAD8043610.1"/>
    <property type="molecule type" value="Genomic_DNA"/>
</dbReference>